<evidence type="ECO:0000256" key="9">
    <source>
        <dbReference type="ARBA" id="ARBA00023130"/>
    </source>
</evidence>
<evidence type="ECO:0000256" key="12">
    <source>
        <dbReference type="ARBA" id="ARBA00023170"/>
    </source>
</evidence>
<feature type="domain" description="Immunoglobulin" evidence="20">
    <location>
        <begin position="29"/>
        <end position="133"/>
    </location>
</feature>
<keyword evidence="3" id="KW-1003">Cell membrane</keyword>
<dbReference type="GO" id="GO:0002819">
    <property type="term" value="P:regulation of adaptive immune response"/>
    <property type="evidence" value="ECO:0007669"/>
    <property type="project" value="InterPro"/>
</dbReference>
<evidence type="ECO:0000313" key="21">
    <source>
        <dbReference type="Proteomes" id="UP000504640"/>
    </source>
</evidence>
<feature type="signal peptide" evidence="19">
    <location>
        <begin position="1"/>
        <end position="26"/>
    </location>
</feature>
<dbReference type="InterPro" id="IPR003599">
    <property type="entry name" value="Ig_sub"/>
</dbReference>
<dbReference type="Gene3D" id="2.60.40.10">
    <property type="entry name" value="Immunoglobulins"/>
    <property type="match status" value="1"/>
</dbReference>
<keyword evidence="11" id="KW-1015">Disulfide bond</keyword>
<dbReference type="CTD" id="11126"/>
<evidence type="ECO:0000256" key="8">
    <source>
        <dbReference type="ARBA" id="ARBA00022859"/>
    </source>
</evidence>
<dbReference type="CDD" id="cd21392">
    <property type="entry name" value="IgC2_CD160"/>
    <property type="match status" value="1"/>
</dbReference>
<evidence type="ECO:0000256" key="14">
    <source>
        <dbReference type="ARBA" id="ARBA00023288"/>
    </source>
</evidence>
<dbReference type="SMART" id="SM00409">
    <property type="entry name" value="IG"/>
    <property type="match status" value="1"/>
</dbReference>
<dbReference type="GO" id="GO:0005576">
    <property type="term" value="C:extracellular region"/>
    <property type="evidence" value="ECO:0007669"/>
    <property type="project" value="UniProtKB-SubCell"/>
</dbReference>
<evidence type="ECO:0000256" key="5">
    <source>
        <dbReference type="ARBA" id="ARBA00022588"/>
    </source>
</evidence>
<keyword evidence="6" id="KW-0336">GPI-anchor</keyword>
<evidence type="ECO:0000256" key="2">
    <source>
        <dbReference type="ARBA" id="ARBA00004613"/>
    </source>
</evidence>
<evidence type="ECO:0000256" key="13">
    <source>
        <dbReference type="ARBA" id="ARBA00023180"/>
    </source>
</evidence>
<evidence type="ECO:0000313" key="22">
    <source>
        <dbReference type="RefSeq" id="XP_032124803.1"/>
    </source>
</evidence>
<dbReference type="RefSeq" id="XP_032124804.1">
    <property type="nucleotide sequence ID" value="XM_032268913.1"/>
</dbReference>
<evidence type="ECO:0000256" key="10">
    <source>
        <dbReference type="ARBA" id="ARBA00023136"/>
    </source>
</evidence>
<evidence type="ECO:0000259" key="20">
    <source>
        <dbReference type="SMART" id="SM00409"/>
    </source>
</evidence>
<dbReference type="AlphaFoldDB" id="A0A6J3H2N6"/>
<dbReference type="Proteomes" id="UP000504640">
    <property type="component" value="Unplaced"/>
</dbReference>
<evidence type="ECO:0000256" key="16">
    <source>
        <dbReference type="ARBA" id="ARBA00059639"/>
    </source>
</evidence>
<evidence type="ECO:0000256" key="11">
    <source>
        <dbReference type="ARBA" id="ARBA00023157"/>
    </source>
</evidence>
<gene>
    <name evidence="22 23" type="primary">CD160</name>
</gene>
<keyword evidence="5" id="KW-0399">Innate immunity</keyword>
<keyword evidence="9" id="KW-1064">Adaptive immunity</keyword>
<dbReference type="InterPro" id="IPR036179">
    <property type="entry name" value="Ig-like_dom_sf"/>
</dbReference>
<dbReference type="GO" id="GO:0002717">
    <property type="term" value="P:positive regulation of natural killer cell mediated immunity"/>
    <property type="evidence" value="ECO:0007669"/>
    <property type="project" value="UniProtKB-ARBA"/>
</dbReference>
<keyword evidence="8" id="KW-0391">Immunity</keyword>
<organism evidence="21 22">
    <name type="scientific">Sapajus apella</name>
    <name type="common">Brown-capped capuchin</name>
    <name type="synonym">Cebus apella</name>
    <dbReference type="NCBI Taxonomy" id="9515"/>
    <lineage>
        <taxon>Eukaryota</taxon>
        <taxon>Metazoa</taxon>
        <taxon>Chordata</taxon>
        <taxon>Craniata</taxon>
        <taxon>Vertebrata</taxon>
        <taxon>Euteleostomi</taxon>
        <taxon>Mammalia</taxon>
        <taxon>Eutheria</taxon>
        <taxon>Euarchontoglires</taxon>
        <taxon>Primates</taxon>
        <taxon>Haplorrhini</taxon>
        <taxon>Platyrrhini</taxon>
        <taxon>Cebidae</taxon>
        <taxon>Cebinae</taxon>
        <taxon>Sapajus</taxon>
    </lineage>
</organism>
<evidence type="ECO:0000313" key="23">
    <source>
        <dbReference type="RefSeq" id="XP_032124804.1"/>
    </source>
</evidence>
<evidence type="ECO:0000256" key="4">
    <source>
        <dbReference type="ARBA" id="ARBA00022525"/>
    </source>
</evidence>
<evidence type="ECO:0000256" key="19">
    <source>
        <dbReference type="SAM" id="SignalP"/>
    </source>
</evidence>
<evidence type="ECO:0000256" key="18">
    <source>
        <dbReference type="ARBA" id="ARBA00077620"/>
    </source>
</evidence>
<evidence type="ECO:0000256" key="3">
    <source>
        <dbReference type="ARBA" id="ARBA00022475"/>
    </source>
</evidence>
<dbReference type="SUPFAM" id="SSF48726">
    <property type="entry name" value="Immunoglobulin"/>
    <property type="match status" value="1"/>
</dbReference>
<dbReference type="RefSeq" id="XP_032124803.1">
    <property type="nucleotide sequence ID" value="XM_032268912.1"/>
</dbReference>
<dbReference type="GeneID" id="116543396"/>
<keyword evidence="10" id="KW-0472">Membrane</keyword>
<dbReference type="GO" id="GO:0004888">
    <property type="term" value="F:transmembrane signaling receptor activity"/>
    <property type="evidence" value="ECO:0007669"/>
    <property type="project" value="InterPro"/>
</dbReference>
<keyword evidence="13" id="KW-0325">Glycoprotein</keyword>
<protein>
    <recommendedName>
        <fullName evidence="17">CD160 antigen</fullName>
    </recommendedName>
    <alternativeName>
        <fullName evidence="18">Natural killer cell receptor BY55</fullName>
    </alternativeName>
</protein>
<dbReference type="FunFam" id="2.60.40.10:FF:002097">
    <property type="entry name" value="CD160 antigen"/>
    <property type="match status" value="1"/>
</dbReference>
<keyword evidence="7 19" id="KW-0732">Signal</keyword>
<feature type="chain" id="PRO_5044643486" description="CD160 antigen" evidence="19">
    <location>
        <begin position="27"/>
        <end position="229"/>
    </location>
</feature>
<keyword evidence="15" id="KW-0393">Immunoglobulin domain</keyword>
<comment type="subcellular location">
    <subcellularLocation>
        <location evidence="1">Cell membrane</location>
        <topology evidence="1">Lipid-anchor</topology>
        <topology evidence="1">GPI-anchor</topology>
    </subcellularLocation>
    <subcellularLocation>
        <location evidence="2">Secreted</location>
    </subcellularLocation>
</comment>
<evidence type="ECO:0000256" key="1">
    <source>
        <dbReference type="ARBA" id="ARBA00004609"/>
    </source>
</evidence>
<accession>A0A6J3H2N6</accession>
<dbReference type="PANTHER" id="PTHR15425">
    <property type="entry name" value="CD160 ANTIGEN"/>
    <property type="match status" value="1"/>
</dbReference>
<dbReference type="InterPro" id="IPR042385">
    <property type="entry name" value="CD160"/>
</dbReference>
<dbReference type="GO" id="GO:0005886">
    <property type="term" value="C:plasma membrane"/>
    <property type="evidence" value="ECO:0007669"/>
    <property type="project" value="UniProtKB-SubCell"/>
</dbReference>
<dbReference type="GO" id="GO:0045087">
    <property type="term" value="P:innate immune response"/>
    <property type="evidence" value="ECO:0007669"/>
    <property type="project" value="UniProtKB-KW"/>
</dbReference>
<keyword evidence="4" id="KW-0964">Secreted</keyword>
<comment type="function">
    <text evidence="16">The soluble GPI-cleaved form, usually released by activated lymphocytes, might play an immune regulatory role by limiting lymphocyte effector functions.</text>
</comment>
<dbReference type="GO" id="GO:0001819">
    <property type="term" value="P:positive regulation of cytokine production"/>
    <property type="evidence" value="ECO:0007669"/>
    <property type="project" value="UniProtKB-ARBA"/>
</dbReference>
<keyword evidence="21" id="KW-1185">Reference proteome</keyword>
<dbReference type="PANTHER" id="PTHR15425:SF0">
    <property type="entry name" value="CD160 ANTIGEN"/>
    <property type="match status" value="1"/>
</dbReference>
<sequence>MLMEPGRGCCALAILLAVVGIQSGGCMNITSSASQEGARLNLICTVWHKKEEAEGFIVFLCKDRSGNCSPETSLQQLRLKRDPGIDGVGEISSQLVFTISQVTPSDGGTYQCCARSQKSDIRLQGHFFSILVTETGNYTVTGSKRRHHLEFGHSEGTLSSGFLQEKVWVMLVTSLVVLQGTEKQAMEHSGRDANMPRICGNRSWGKSVCTLTFPPHCQSKLAFCPPKLQ</sequence>
<dbReference type="GO" id="GO:0098552">
    <property type="term" value="C:side of membrane"/>
    <property type="evidence" value="ECO:0007669"/>
    <property type="project" value="UniProtKB-KW"/>
</dbReference>
<keyword evidence="12" id="KW-0675">Receptor</keyword>
<evidence type="ECO:0000256" key="7">
    <source>
        <dbReference type="ARBA" id="ARBA00022729"/>
    </source>
</evidence>
<evidence type="ECO:0000256" key="6">
    <source>
        <dbReference type="ARBA" id="ARBA00022622"/>
    </source>
</evidence>
<proteinExistence type="predicted"/>
<evidence type="ECO:0000256" key="17">
    <source>
        <dbReference type="ARBA" id="ARBA00074349"/>
    </source>
</evidence>
<name>A0A6J3H2N6_SAPAP</name>
<evidence type="ECO:0000256" key="15">
    <source>
        <dbReference type="ARBA" id="ARBA00023319"/>
    </source>
</evidence>
<keyword evidence="14" id="KW-0449">Lipoprotein</keyword>
<dbReference type="InterPro" id="IPR013783">
    <property type="entry name" value="Ig-like_fold"/>
</dbReference>
<dbReference type="GO" id="GO:0002250">
    <property type="term" value="P:adaptive immune response"/>
    <property type="evidence" value="ECO:0007669"/>
    <property type="project" value="UniProtKB-KW"/>
</dbReference>
<reference evidence="22 23" key="1">
    <citation type="submission" date="2025-04" db="UniProtKB">
        <authorList>
            <consortium name="RefSeq"/>
        </authorList>
    </citation>
    <scope>IDENTIFICATION</scope>
    <source>
        <tissue evidence="22 23">Blood</tissue>
    </source>
</reference>